<gene>
    <name evidence="2" type="ORF">C6N75_27605</name>
</gene>
<feature type="non-terminal residue" evidence="2">
    <location>
        <position position="216"/>
    </location>
</feature>
<feature type="region of interest" description="Disordered" evidence="1">
    <location>
        <begin position="171"/>
        <end position="216"/>
    </location>
</feature>
<dbReference type="OrthoDB" id="4500964at2"/>
<feature type="compositionally biased region" description="Low complexity" evidence="1">
    <location>
        <begin position="201"/>
        <end position="210"/>
    </location>
</feature>
<organism evidence="2 3">
    <name type="scientific">Streptomyces solincola</name>
    <dbReference type="NCBI Taxonomy" id="2100817"/>
    <lineage>
        <taxon>Bacteria</taxon>
        <taxon>Bacillati</taxon>
        <taxon>Actinomycetota</taxon>
        <taxon>Actinomycetes</taxon>
        <taxon>Kitasatosporales</taxon>
        <taxon>Streptomycetaceae</taxon>
        <taxon>Streptomyces</taxon>
    </lineage>
</organism>
<dbReference type="EMBL" id="PVLV01000585">
    <property type="protein sequence ID" value="PRH76066.1"/>
    <property type="molecule type" value="Genomic_DNA"/>
</dbReference>
<keyword evidence="3" id="KW-1185">Reference proteome</keyword>
<comment type="caution">
    <text evidence="2">The sequence shown here is derived from an EMBL/GenBank/DDBJ whole genome shotgun (WGS) entry which is preliminary data.</text>
</comment>
<name>A0A2S9PNS8_9ACTN</name>
<proteinExistence type="predicted"/>
<evidence type="ECO:0000313" key="2">
    <source>
        <dbReference type="EMBL" id="PRH76066.1"/>
    </source>
</evidence>
<evidence type="ECO:0000256" key="1">
    <source>
        <dbReference type="SAM" id="MobiDB-lite"/>
    </source>
</evidence>
<dbReference type="Proteomes" id="UP000239322">
    <property type="component" value="Unassembled WGS sequence"/>
</dbReference>
<reference evidence="2 3" key="1">
    <citation type="submission" date="2018-03" db="EMBL/GenBank/DDBJ databases">
        <title>Novel Streptomyces sp. from soil.</title>
        <authorList>
            <person name="Tan G.Y.A."/>
            <person name="Lee Z.Y."/>
        </authorList>
    </citation>
    <scope>NUCLEOTIDE SEQUENCE [LARGE SCALE GENOMIC DNA]</scope>
    <source>
        <strain evidence="2 3">ST5x</strain>
    </source>
</reference>
<protein>
    <submittedName>
        <fullName evidence="2">Uncharacterized protein</fullName>
    </submittedName>
</protein>
<dbReference type="RefSeq" id="WP_105871598.1">
    <property type="nucleotide sequence ID" value="NZ_PVLV01000585.1"/>
</dbReference>
<feature type="region of interest" description="Disordered" evidence="1">
    <location>
        <begin position="1"/>
        <end position="21"/>
    </location>
</feature>
<accession>A0A2S9PNS8</accession>
<dbReference type="AlphaFoldDB" id="A0A2S9PNS8"/>
<feature type="compositionally biased region" description="Low complexity" evidence="1">
    <location>
        <begin position="1"/>
        <end position="16"/>
    </location>
</feature>
<sequence length="216" mass="22077">MADAVDPAGGPGADAVSDFRPSHVVPAGGLPAWEAPDPERPTVPLDPYLPVLVVDRLGDWGQVLCSNGWSAWVDGRLLVSVPPAPPAAGRPMGTADDPGPLLARAEQELGRYRRAVADLAAGTSDGEMFARRTEGLRFGLVAAGGALWVFDAGQERWLYCDGARLSPYAAATTPSAREQGGGADGGEPPAGTPSPPREGVAPSSAGAAAGHEPTRL</sequence>
<evidence type="ECO:0000313" key="3">
    <source>
        <dbReference type="Proteomes" id="UP000239322"/>
    </source>
</evidence>